<evidence type="ECO:0000256" key="5">
    <source>
        <dbReference type="ARBA" id="ARBA00023012"/>
    </source>
</evidence>
<keyword evidence="7" id="KW-0547">Nucleotide-binding</keyword>
<dbReference type="GO" id="GO:0000160">
    <property type="term" value="P:phosphorelay signal transduction system"/>
    <property type="evidence" value="ECO:0007669"/>
    <property type="project" value="UniProtKB-KW"/>
</dbReference>
<keyword evidence="4" id="KW-0418">Kinase</keyword>
<proteinExistence type="predicted"/>
<dbReference type="PANTHER" id="PTHR43711">
    <property type="entry name" value="TWO-COMPONENT HISTIDINE KINASE"/>
    <property type="match status" value="1"/>
</dbReference>
<dbReference type="Gene3D" id="3.30.565.10">
    <property type="entry name" value="Histidine kinase-like ATPase, C-terminal domain"/>
    <property type="match status" value="1"/>
</dbReference>
<gene>
    <name evidence="7" type="ORF">PN612_06450</name>
</gene>
<evidence type="ECO:0000256" key="4">
    <source>
        <dbReference type="ARBA" id="ARBA00022777"/>
    </source>
</evidence>
<sequence>MSRGFLRKSSVNTFIGIVWILFAVSASAQNAVSKFRADSIRQSLSCIQKPQDKIPLLKELIGLYWQLPEEVPALKEIIDIAMPLDSIGIVYDAMAGLSRYYYNVENRDSLLYWVGQLDSLASKRHESPRGLFLSGSLVCQDYLWSGNYELAMDRAMRYMDLARDSKSDYGLLRAYRDLGMVYQRIRRDSDAVVSFQEGLDLLKDIKDVPDIMDTKIRLTSYQLESSVRTKQYTLTERILEQYKALLDEQYEINLSFQLAPDREKVYIAVTDTGAGIPLEKQAAVFNRFEKLDDYKPGAGLGLSICLLIAERLNCSLSIDSSYTDGARFVLILSCEIDSSIYNPPIEV</sequence>
<dbReference type="EMBL" id="JAQMPX010000044">
    <property type="protein sequence ID" value="MDB9138154.1"/>
    <property type="molecule type" value="Genomic_DNA"/>
</dbReference>
<dbReference type="Gene3D" id="1.25.40.10">
    <property type="entry name" value="Tetratricopeptide repeat domain"/>
    <property type="match status" value="1"/>
</dbReference>
<dbReference type="GO" id="GO:0005524">
    <property type="term" value="F:ATP binding"/>
    <property type="evidence" value="ECO:0007669"/>
    <property type="project" value="UniProtKB-KW"/>
</dbReference>
<evidence type="ECO:0000256" key="3">
    <source>
        <dbReference type="ARBA" id="ARBA00022679"/>
    </source>
</evidence>
<dbReference type="SMART" id="SM00387">
    <property type="entry name" value="HATPase_c"/>
    <property type="match status" value="1"/>
</dbReference>
<dbReference type="SUPFAM" id="SSF48452">
    <property type="entry name" value="TPR-like"/>
    <property type="match status" value="1"/>
</dbReference>
<keyword evidence="5" id="KW-0902">Two-component regulatory system</keyword>
<evidence type="ECO:0000256" key="2">
    <source>
        <dbReference type="ARBA" id="ARBA00012438"/>
    </source>
</evidence>
<dbReference type="InterPro" id="IPR011990">
    <property type="entry name" value="TPR-like_helical_dom_sf"/>
</dbReference>
<name>A0AAW6F491_PARDI</name>
<evidence type="ECO:0000259" key="6">
    <source>
        <dbReference type="PROSITE" id="PS50109"/>
    </source>
</evidence>
<evidence type="ECO:0000256" key="1">
    <source>
        <dbReference type="ARBA" id="ARBA00000085"/>
    </source>
</evidence>
<dbReference type="InterPro" id="IPR004358">
    <property type="entry name" value="Sig_transdc_His_kin-like_C"/>
</dbReference>
<dbReference type="PANTHER" id="PTHR43711:SF1">
    <property type="entry name" value="HISTIDINE KINASE 1"/>
    <property type="match status" value="1"/>
</dbReference>
<accession>A0AAW6F491</accession>
<evidence type="ECO:0000313" key="7">
    <source>
        <dbReference type="EMBL" id="MDB9138154.1"/>
    </source>
</evidence>
<dbReference type="InterPro" id="IPR050736">
    <property type="entry name" value="Sensor_HK_Regulatory"/>
</dbReference>
<dbReference type="SUPFAM" id="SSF55874">
    <property type="entry name" value="ATPase domain of HSP90 chaperone/DNA topoisomerase II/histidine kinase"/>
    <property type="match status" value="1"/>
</dbReference>
<dbReference type="EC" id="2.7.13.3" evidence="2"/>
<keyword evidence="7" id="KW-0067">ATP-binding</keyword>
<evidence type="ECO:0000313" key="8">
    <source>
        <dbReference type="Proteomes" id="UP001211522"/>
    </source>
</evidence>
<dbReference type="InterPro" id="IPR036890">
    <property type="entry name" value="HATPase_C_sf"/>
</dbReference>
<dbReference type="Proteomes" id="UP001211522">
    <property type="component" value="Unassembled WGS sequence"/>
</dbReference>
<dbReference type="PROSITE" id="PS50109">
    <property type="entry name" value="HIS_KIN"/>
    <property type="match status" value="1"/>
</dbReference>
<keyword evidence="3" id="KW-0808">Transferase</keyword>
<dbReference type="PRINTS" id="PR00344">
    <property type="entry name" value="BCTRLSENSOR"/>
</dbReference>
<protein>
    <recommendedName>
        <fullName evidence="2">histidine kinase</fullName>
        <ecNumber evidence="2">2.7.13.3</ecNumber>
    </recommendedName>
</protein>
<dbReference type="GO" id="GO:0004673">
    <property type="term" value="F:protein histidine kinase activity"/>
    <property type="evidence" value="ECO:0007669"/>
    <property type="project" value="UniProtKB-EC"/>
</dbReference>
<dbReference type="InterPro" id="IPR003594">
    <property type="entry name" value="HATPase_dom"/>
</dbReference>
<organism evidence="7 8">
    <name type="scientific">Parabacteroides distasonis</name>
    <dbReference type="NCBI Taxonomy" id="823"/>
    <lineage>
        <taxon>Bacteria</taxon>
        <taxon>Pseudomonadati</taxon>
        <taxon>Bacteroidota</taxon>
        <taxon>Bacteroidia</taxon>
        <taxon>Bacteroidales</taxon>
        <taxon>Tannerellaceae</taxon>
        <taxon>Parabacteroides</taxon>
    </lineage>
</organism>
<dbReference type="InterPro" id="IPR005467">
    <property type="entry name" value="His_kinase_dom"/>
</dbReference>
<comment type="catalytic activity">
    <reaction evidence="1">
        <text>ATP + protein L-histidine = ADP + protein N-phospho-L-histidine.</text>
        <dbReference type="EC" id="2.7.13.3"/>
    </reaction>
</comment>
<dbReference type="AlphaFoldDB" id="A0AAW6F491"/>
<dbReference type="RefSeq" id="WP_272060524.1">
    <property type="nucleotide sequence ID" value="NZ_JAQMPX010000044.1"/>
</dbReference>
<dbReference type="Pfam" id="PF02518">
    <property type="entry name" value="HATPase_c"/>
    <property type="match status" value="1"/>
</dbReference>
<comment type="caution">
    <text evidence="7">The sequence shown here is derived from an EMBL/GenBank/DDBJ whole genome shotgun (WGS) entry which is preliminary data.</text>
</comment>
<feature type="domain" description="Histidine kinase" evidence="6">
    <location>
        <begin position="254"/>
        <end position="336"/>
    </location>
</feature>
<reference evidence="7" key="1">
    <citation type="submission" date="2023-01" db="EMBL/GenBank/DDBJ databases">
        <title>Human gut microbiome strain richness.</title>
        <authorList>
            <person name="Chen-Liaw A."/>
        </authorList>
    </citation>
    <scope>NUCLEOTIDE SEQUENCE</scope>
    <source>
        <strain evidence="7">D35st1_E5_D35t1_190705</strain>
    </source>
</reference>